<evidence type="ECO:0000313" key="3">
    <source>
        <dbReference type="Proteomes" id="UP000078507"/>
    </source>
</evidence>
<name>A0A178Y6D2_SINSA</name>
<dbReference type="STRING" id="36856.ATB98_15610"/>
<dbReference type="AlphaFoldDB" id="A0A178Y6D2"/>
<sequence length="580" mass="64231">MNRDDDFRVRPGRIRSSRNQRAKPFIAQALAAVEKAGGRVSPSGRIIKGKGRSPSFARGRVASVRANRLITSRTRLCTVKARVVRNKGKAAPLARHLDYLRRDGVTRDGEKARLFGPESDSVDARALAERSEEDHHHFRFIVSPEDAVDLEDLKRFTRELMRQAEKDLGTKLDWVGVDHWNTDNPHVHVILRGRTDDGQDLVIDRDYIRSGLRDRAQDLITQELGPRTERDIARAVERQVEADHWTALDRQLAADAGPNGVIDVAPSLDRQPDAYQVQKIGRLRYLERLGLAQSVGGGQWILSDEAEATLRELGARGDIIKRMHRALTDHGIERVTANYVLAGERDGSPIIGRLVERGHDDELKGTAFAVVDGIDGRVHHIRFPDLEATSDSAPGSIVELRVFDDAKGESRAALAVRSDLALEAQIKAGGTTWLDRQLIGGVARELGGGFGLEVRQAMEARTEHLIDEGLARREAGRVIFARNLLATLREREVDALGDKISRETSLPFQKAGQGDYVAGTYRQRFVLASGRFAMVDDGLGFKLVPWTPSIEKHLGKHISGVARADAGVDWSFGRKRGLGL</sequence>
<proteinExistence type="predicted"/>
<evidence type="ECO:0000313" key="2">
    <source>
        <dbReference type="EMBL" id="OAP43138.1"/>
    </source>
</evidence>
<dbReference type="OrthoDB" id="9809969at2"/>
<dbReference type="RefSeq" id="WP_066876383.1">
    <property type="nucleotide sequence ID" value="NZ_LNQB01000081.1"/>
</dbReference>
<gene>
    <name evidence="2" type="ORF">ATB98_15610</name>
</gene>
<dbReference type="Pfam" id="PF11843">
    <property type="entry name" value="DUF3363"/>
    <property type="match status" value="2"/>
</dbReference>
<comment type="caution">
    <text evidence="2">The sequence shown here is derived from an EMBL/GenBank/DDBJ whole genome shotgun (WGS) entry which is preliminary data.</text>
</comment>
<dbReference type="EMBL" id="LNQB01000081">
    <property type="protein sequence ID" value="OAP43138.1"/>
    <property type="molecule type" value="Genomic_DNA"/>
</dbReference>
<evidence type="ECO:0000259" key="1">
    <source>
        <dbReference type="Pfam" id="PF03432"/>
    </source>
</evidence>
<dbReference type="Proteomes" id="UP000078507">
    <property type="component" value="Unassembled WGS sequence"/>
</dbReference>
<keyword evidence="3" id="KW-1185">Reference proteome</keyword>
<dbReference type="InterPro" id="IPR021795">
    <property type="entry name" value="DUF3363"/>
</dbReference>
<feature type="domain" description="MobA/VirD2-like nuclease" evidence="1">
    <location>
        <begin position="124"/>
        <end position="205"/>
    </location>
</feature>
<organism evidence="2 3">
    <name type="scientific">Sinorhizobium saheli</name>
    <dbReference type="NCBI Taxonomy" id="36856"/>
    <lineage>
        <taxon>Bacteria</taxon>
        <taxon>Pseudomonadati</taxon>
        <taxon>Pseudomonadota</taxon>
        <taxon>Alphaproteobacteria</taxon>
        <taxon>Hyphomicrobiales</taxon>
        <taxon>Rhizobiaceae</taxon>
        <taxon>Sinorhizobium/Ensifer group</taxon>
        <taxon>Sinorhizobium</taxon>
    </lineage>
</organism>
<dbReference type="Pfam" id="PF03432">
    <property type="entry name" value="Relaxase"/>
    <property type="match status" value="1"/>
</dbReference>
<reference evidence="2 3" key="1">
    <citation type="submission" date="2015-11" db="EMBL/GenBank/DDBJ databases">
        <title>Ensifer anhuiense sp. nov., an effective nitrogen fixation bacterium with Glycine soja.</title>
        <authorList>
            <person name="Yan H."/>
            <person name="Chen W."/>
        </authorList>
    </citation>
    <scope>NUCLEOTIDE SEQUENCE [LARGE SCALE GENOMIC DNA]</scope>
    <source>
        <strain evidence="2 3">LMG 7837</strain>
    </source>
</reference>
<protein>
    <submittedName>
        <fullName evidence="2">Type VI secretion protein</fullName>
    </submittedName>
</protein>
<accession>A0A178Y6D2</accession>
<dbReference type="InterPro" id="IPR005094">
    <property type="entry name" value="Endonuclease_MobA/VirD2"/>
</dbReference>